<accession>A0A512AVF2</accession>
<dbReference type="Proteomes" id="UP000321532">
    <property type="component" value="Unassembled WGS sequence"/>
</dbReference>
<organism evidence="1 2">
    <name type="scientific">Adhaeribacter aerolatus</name>
    <dbReference type="NCBI Taxonomy" id="670289"/>
    <lineage>
        <taxon>Bacteria</taxon>
        <taxon>Pseudomonadati</taxon>
        <taxon>Bacteroidota</taxon>
        <taxon>Cytophagia</taxon>
        <taxon>Cytophagales</taxon>
        <taxon>Hymenobacteraceae</taxon>
        <taxon>Adhaeribacter</taxon>
    </lineage>
</organism>
<dbReference type="AlphaFoldDB" id="A0A512AVF2"/>
<name>A0A512AVF2_9BACT</name>
<dbReference type="EMBL" id="BJYS01000007">
    <property type="protein sequence ID" value="GEO03678.1"/>
    <property type="molecule type" value="Genomic_DNA"/>
</dbReference>
<gene>
    <name evidence="1" type="ORF">AAE02nite_13420</name>
</gene>
<comment type="caution">
    <text evidence="1">The sequence shown here is derived from an EMBL/GenBank/DDBJ whole genome shotgun (WGS) entry which is preliminary data.</text>
</comment>
<evidence type="ECO:0000313" key="2">
    <source>
        <dbReference type="Proteomes" id="UP000321532"/>
    </source>
</evidence>
<protein>
    <recommendedName>
        <fullName evidence="3">Lipoprotein</fullName>
    </recommendedName>
</protein>
<dbReference type="OrthoDB" id="333971at2"/>
<evidence type="ECO:0000313" key="1">
    <source>
        <dbReference type="EMBL" id="GEO03678.1"/>
    </source>
</evidence>
<sequence length="494" mass="55944">MLQPLTRFVFLFSLLFLGSCARENYFQKNALYTASEAEKLAQPEPGFVWATAGKHYQRSKVHTFIWGKHYRDVWATPVAVPILNLTQISGGLVPSEIGGGLQTTSLTLVNSEGRSFTLRTLDKDPVKSLSPFWQKTFISNIMRDQTSAINPYGAFTVPPLAKAGEIFHTNPDLFYVPAAGSGLGKFQELFAGKLVMLEEKFENKESLTPNFGKATQVINSKKLFREVKSSHHNQVDQLAFARARLFDILIMDLDRHEGQWNWAEYRMDAGTVIYKPIPKDRDYAYYQFADGLIPWLLTRRVLVGKMKAFIHNIPDVAGLAYKGRELDKKFLSQISAEEWAQVAKELQSALSQPVIQEAMSRFPHPVNQGASAQISKKLTQRVNNLPQLADEYYQLLASNVKVLGSEKREKFIVKQLPDKTTLVEVFTLPETPGESPRLLYHRIFTYQDTKKITLDGVGNKDEFVVDKPGKRTPVIKIKERKSKTELMAEGHKSK</sequence>
<reference evidence="1 2" key="1">
    <citation type="submission" date="2019-07" db="EMBL/GenBank/DDBJ databases">
        <title>Whole genome shotgun sequence of Adhaeribacter aerolatus NBRC 106133.</title>
        <authorList>
            <person name="Hosoyama A."/>
            <person name="Uohara A."/>
            <person name="Ohji S."/>
            <person name="Ichikawa N."/>
        </authorList>
    </citation>
    <scope>NUCLEOTIDE SEQUENCE [LARGE SCALE GENOMIC DNA]</scope>
    <source>
        <strain evidence="1 2">NBRC 106133</strain>
    </source>
</reference>
<proteinExistence type="predicted"/>
<evidence type="ECO:0008006" key="3">
    <source>
        <dbReference type="Google" id="ProtNLM"/>
    </source>
</evidence>
<dbReference type="PROSITE" id="PS51257">
    <property type="entry name" value="PROKAR_LIPOPROTEIN"/>
    <property type="match status" value="1"/>
</dbReference>
<keyword evidence="2" id="KW-1185">Reference proteome</keyword>
<dbReference type="RefSeq" id="WP_146896283.1">
    <property type="nucleotide sequence ID" value="NZ_BJYS01000007.1"/>
</dbReference>